<dbReference type="SUPFAM" id="SSF47336">
    <property type="entry name" value="ACP-like"/>
    <property type="match status" value="2"/>
</dbReference>
<keyword evidence="2" id="KW-0596">Phosphopantetheine</keyword>
<name>A0ABS8WBY2_9GAMM</name>
<evidence type="ECO:0000313" key="5">
    <source>
        <dbReference type="EMBL" id="MCE2595218.1"/>
    </source>
</evidence>
<dbReference type="CDD" id="cd19531">
    <property type="entry name" value="LCL_NRPS-like"/>
    <property type="match status" value="2"/>
</dbReference>
<dbReference type="PROSITE" id="PS00012">
    <property type="entry name" value="PHOSPHOPANTETHEINE"/>
    <property type="match status" value="2"/>
</dbReference>
<dbReference type="InterPro" id="IPR023213">
    <property type="entry name" value="CAT-like_dom_sf"/>
</dbReference>
<dbReference type="InterPro" id="IPR006162">
    <property type="entry name" value="Ppantetheine_attach_site"/>
</dbReference>
<evidence type="ECO:0000259" key="4">
    <source>
        <dbReference type="PROSITE" id="PS50075"/>
    </source>
</evidence>
<evidence type="ECO:0000256" key="3">
    <source>
        <dbReference type="ARBA" id="ARBA00022553"/>
    </source>
</evidence>
<dbReference type="Pfam" id="PF00550">
    <property type="entry name" value="PP-binding"/>
    <property type="match status" value="2"/>
</dbReference>
<dbReference type="Pfam" id="PF00501">
    <property type="entry name" value="AMP-binding"/>
    <property type="match status" value="2"/>
</dbReference>
<proteinExistence type="predicted"/>
<dbReference type="InterPro" id="IPR009081">
    <property type="entry name" value="PP-bd_ACP"/>
</dbReference>
<dbReference type="InterPro" id="IPR000873">
    <property type="entry name" value="AMP-dep_synth/lig_dom"/>
</dbReference>
<dbReference type="PROSITE" id="PS00455">
    <property type="entry name" value="AMP_BINDING"/>
    <property type="match status" value="2"/>
</dbReference>
<gene>
    <name evidence="5" type="ORF">K6Y31_10370</name>
</gene>
<reference evidence="5 6" key="1">
    <citation type="journal article" date="2022" name="Environ. Microbiol. Rep.">
        <title>Eco-phylogenetic analyses reveal divergent evolution of vitamin B12 metabolism in the marine bacterial family 'Psychromonadaceae'.</title>
        <authorList>
            <person name="Jin X."/>
            <person name="Yang Y."/>
            <person name="Cao H."/>
            <person name="Gao B."/>
            <person name="Zhao Z."/>
        </authorList>
    </citation>
    <scope>NUCLEOTIDE SEQUENCE [LARGE SCALE GENOMIC DNA]</scope>
    <source>
        <strain evidence="5 6">MKS20</strain>
    </source>
</reference>
<dbReference type="InterPro" id="IPR025110">
    <property type="entry name" value="AMP-bd_C"/>
</dbReference>
<dbReference type="InterPro" id="IPR020845">
    <property type="entry name" value="AMP-binding_CS"/>
</dbReference>
<keyword evidence="6" id="KW-1185">Reference proteome</keyword>
<dbReference type="Proteomes" id="UP001201273">
    <property type="component" value="Unassembled WGS sequence"/>
</dbReference>
<evidence type="ECO:0000256" key="1">
    <source>
        <dbReference type="ARBA" id="ARBA00001957"/>
    </source>
</evidence>
<dbReference type="SMART" id="SM00823">
    <property type="entry name" value="PKS_PP"/>
    <property type="match status" value="2"/>
</dbReference>
<dbReference type="InterPro" id="IPR001242">
    <property type="entry name" value="Condensation_dom"/>
</dbReference>
<dbReference type="NCBIfam" id="TIGR01733">
    <property type="entry name" value="AA-adenyl-dom"/>
    <property type="match status" value="2"/>
</dbReference>
<dbReference type="Pfam" id="PF00668">
    <property type="entry name" value="Condensation"/>
    <property type="match status" value="2"/>
</dbReference>
<dbReference type="Pfam" id="PF13193">
    <property type="entry name" value="AMP-binding_C"/>
    <property type="match status" value="2"/>
</dbReference>
<comment type="cofactor">
    <cofactor evidence="1">
        <name>pantetheine 4'-phosphate</name>
        <dbReference type="ChEBI" id="CHEBI:47942"/>
    </cofactor>
</comment>
<organism evidence="5 6">
    <name type="scientific">Motilimonas cestriensis</name>
    <dbReference type="NCBI Taxonomy" id="2742685"/>
    <lineage>
        <taxon>Bacteria</taxon>
        <taxon>Pseudomonadati</taxon>
        <taxon>Pseudomonadota</taxon>
        <taxon>Gammaproteobacteria</taxon>
        <taxon>Alteromonadales</taxon>
        <taxon>Alteromonadales genera incertae sedis</taxon>
        <taxon>Motilimonas</taxon>
    </lineage>
</organism>
<sequence>MSMKALVERCLSEAISLSLNDDGGIDIHAESEISSATIELLKANKAELIAFLTSQQQKVVAKPLSAIAATGQPVGPLSFAQQRLWLIDQIDGESSQYNLATALQLKGMLNVDALERAIAKICARHQILRTVYRVHEDETVQQVVSDDWAFKLTQIDLTELDLATRKEEIATLIEQDAQRSFDLSTELMLRATLVKEQEQQFVLLLTMHHIASDGWSRHILCDEMFSLYNDFSAGRAPALPELPIQYSDYARWQRTELSGETLEKLTGYWREKLAGHSGQHSLPLDKARPKASSFKGQTIVRKLDVSTTAQWNRFAQQSGVTLFMLLHAGLVSLLSRYSNDTDIVIGTPTANRDNDQLAPLVGFFVNSLALRTELKQQCSFNELLQQCRDCLLDAFEHQQAPFEYLVEQMQVERHLNLSPIFQVMLALQNNAAGIPRLAGMEITPVEQQSQTAKFDLSLDVIETETGLELSWEYATDIFNHDTIASMAAHFEHLLQQCMAAPTQDIFTLAILTPPEQTAQLAQLLAPSMPDNLPCIHQLVEQQAVSEPHTKALVWQNRSLTYLELNQQANQLAHLLNKEHGVCQGHRVALMVERSIESIIGLLAILKLGAAYLPLDPATPAARLSHILQDSGVQLALTQQCFSQVIAQLKPDLARVELDLEATLQQCSEQPNANLPQTVSAQDVAYVIYTSGSTGLPKAVLQTHQTITNLVASTAKHDGLSTPLRTLQFTPLTFDVSIQELATTWYTASELVLITEAEKAQLDKLSERVEALQIQRLFVPPAVMQLVAEQALLQHKKLPELQQVIVAGEALYMSVELRQFFDGHPSCELWNHYGPTETHVATTFNATHSATDSWPAIGVAIEGIDSLILGPNQQLLPAGCVGELYIGGVGLAQGYLNQDELTAEKFIPHPYRQQDDARLYKTGDLVKRSPDGQLLYIGRRDNQVKLRGFRIELGEIEAKLSSCDGVVAAAVLLKQDPQLQKQLVAYVKLLNQQVKLEQIKVQLSANLPDYMQPSQYIALDALPLNRNGKIDRHALPEPDWQAKSRDYQAPSSATELALSQIWQDVLGHRQIGCSDNFFQLGGHSLSATRVIARVNHQFGINLAVKQLFEHQTLAQLAQAISLANVSDTEKFTPVSRDEPILASFAQQRLWLLDNIQGGSAQYNMHETLQLDGHLDLDALNRAFSYILARHESLRTCFQTDEQGAVYQLIQPASAMTIAVTDLSSQPMAQQGVNSQQIIEQEASRLFDLSQDMMLRAQLIRLSAQKHQLLVTMHHIAADGWSISILMNELSQAYRDYVAGTEVALAPLAFQYADYAHWQRRLLSGERLEQDLNYWQAKLQNLPLVHSLPLDYARPDQQSYRGAQLEQNLNLRASNAFKALCQNNDATLFMGLHGALASLISGYSNETDIVIGTPIANREQAEVAPMIGFFINNLVLRSDLTGKPTFKQLLGQSKITLLDAYDHQQTPFEQVIERLQPERSTSHAPLFQILLVLQNNETANIDLPGIRVNPIALNAQIAKYDLSINVKDTAQGLSFSWEYNTDIFKPSSIAAMAEHLTQLMDVICSSPDSPIANLNWISKSQLQQLVAWNDTQTHYPDNVCLQQVFEQKAVEFADQLAVADTTTQLTYAQLNAKANQLAHYLREQYQVAPEQLIGVSLARSVDTVVTLLAILKAGGAYLPLDPLYPPERLAFMLDDSQANLVITQQDIADKIVNLGRHVDTLVLEQANDAISSQKTSDLEMNDQHCRQLAYVIYTSGTTGKPKGTLLEHRGAVNLAFGQKSAFSVTAQSRVLQFASFSFDAATFEWLMALMHGASLHICSDDSRTNPALLQQMLVEQKITHATLPPSLLPHLDIEANYALQSLIVAGEACDPLQAQRWSQRYRLINAYGPSETTVCASAQVIEPGALLTIGRGIANTQLYVLGANLNLLPVGAVGELYIAGDGVGRGYLNRDDLTAQRFIEHTLIAGEPATRLYKTGDLVRWQSDGQLVFLGRADDQVKIRGYRIELAEVEQQILNTDGVKQCVALVREDKPGQPYLAAYLVASKTLVETEQKVLIETVRAQLAAQLPDYMIPSVIMCLEQLPLNSNGKIDRKALPQPDLNQGKIYVAPTTDTELCLAQIWQQVLDLEQVGTQDNFFQLGGHSLTATKVVTRVNHAFKINLPLRDFFRIESLAQLAEEVTRLETLASVQMDQDDNLLLDEVELTI</sequence>
<feature type="domain" description="Carrier" evidence="4">
    <location>
        <begin position="2105"/>
        <end position="2180"/>
    </location>
</feature>
<keyword evidence="3" id="KW-0597">Phosphoprotein</keyword>
<dbReference type="Gene3D" id="3.40.50.980">
    <property type="match status" value="4"/>
</dbReference>
<evidence type="ECO:0000313" key="6">
    <source>
        <dbReference type="Proteomes" id="UP001201273"/>
    </source>
</evidence>
<dbReference type="Gene3D" id="3.30.300.30">
    <property type="match status" value="2"/>
</dbReference>
<dbReference type="PANTHER" id="PTHR45527">
    <property type="entry name" value="NONRIBOSOMAL PEPTIDE SYNTHETASE"/>
    <property type="match status" value="1"/>
</dbReference>
<dbReference type="EMBL" id="JAIMJA010000009">
    <property type="protein sequence ID" value="MCE2595218.1"/>
    <property type="molecule type" value="Genomic_DNA"/>
</dbReference>
<dbReference type="SUPFAM" id="SSF56801">
    <property type="entry name" value="Acetyl-CoA synthetase-like"/>
    <property type="match status" value="2"/>
</dbReference>
<accession>A0ABS8WBY2</accession>
<dbReference type="Gene3D" id="3.30.559.30">
    <property type="entry name" value="Nonribosomal peptide synthetase, condensation domain"/>
    <property type="match status" value="2"/>
</dbReference>
<evidence type="ECO:0000256" key="2">
    <source>
        <dbReference type="ARBA" id="ARBA00022450"/>
    </source>
</evidence>
<protein>
    <submittedName>
        <fullName evidence="5">Amino acid adenylation domain-containing protein</fullName>
    </submittedName>
</protein>
<dbReference type="Gene3D" id="2.30.38.10">
    <property type="entry name" value="Luciferase, Domain 3"/>
    <property type="match status" value="2"/>
</dbReference>
<dbReference type="PANTHER" id="PTHR45527:SF1">
    <property type="entry name" value="FATTY ACID SYNTHASE"/>
    <property type="match status" value="1"/>
</dbReference>
<dbReference type="NCBIfam" id="NF003417">
    <property type="entry name" value="PRK04813.1"/>
    <property type="match status" value="2"/>
</dbReference>
<feature type="domain" description="Carrier" evidence="4">
    <location>
        <begin position="1048"/>
        <end position="1123"/>
    </location>
</feature>
<dbReference type="RefSeq" id="WP_233052712.1">
    <property type="nucleotide sequence ID" value="NZ_JAIMJA010000009.1"/>
</dbReference>
<dbReference type="InterPro" id="IPR020806">
    <property type="entry name" value="PKS_PP-bd"/>
</dbReference>
<dbReference type="Gene3D" id="1.10.1200.10">
    <property type="entry name" value="ACP-like"/>
    <property type="match status" value="2"/>
</dbReference>
<dbReference type="SUPFAM" id="SSF52777">
    <property type="entry name" value="CoA-dependent acyltransferases"/>
    <property type="match status" value="4"/>
</dbReference>
<dbReference type="Gene3D" id="3.30.559.10">
    <property type="entry name" value="Chloramphenicol acetyltransferase-like domain"/>
    <property type="match status" value="2"/>
</dbReference>
<dbReference type="PROSITE" id="PS50075">
    <property type="entry name" value="CARRIER"/>
    <property type="match status" value="2"/>
</dbReference>
<dbReference type="CDD" id="cd05930">
    <property type="entry name" value="A_NRPS"/>
    <property type="match status" value="2"/>
</dbReference>
<dbReference type="InterPro" id="IPR036736">
    <property type="entry name" value="ACP-like_sf"/>
</dbReference>
<dbReference type="InterPro" id="IPR045851">
    <property type="entry name" value="AMP-bd_C_sf"/>
</dbReference>
<comment type="caution">
    <text evidence="5">The sequence shown here is derived from an EMBL/GenBank/DDBJ whole genome shotgun (WGS) entry which is preliminary data.</text>
</comment>
<dbReference type="InterPro" id="IPR010071">
    <property type="entry name" value="AA_adenyl_dom"/>
</dbReference>